<organism evidence="2 3">
    <name type="scientific">Chara braunii</name>
    <name type="common">Braun's stonewort</name>
    <dbReference type="NCBI Taxonomy" id="69332"/>
    <lineage>
        <taxon>Eukaryota</taxon>
        <taxon>Viridiplantae</taxon>
        <taxon>Streptophyta</taxon>
        <taxon>Charophyceae</taxon>
        <taxon>Charales</taxon>
        <taxon>Characeae</taxon>
        <taxon>Chara</taxon>
    </lineage>
</organism>
<evidence type="ECO:0000313" key="3">
    <source>
        <dbReference type="Proteomes" id="UP000265515"/>
    </source>
</evidence>
<feature type="compositionally biased region" description="Basic and acidic residues" evidence="1">
    <location>
        <begin position="71"/>
        <end position="86"/>
    </location>
</feature>
<accession>A0A388LLB7</accession>
<proteinExistence type="predicted"/>
<evidence type="ECO:0000313" key="2">
    <source>
        <dbReference type="EMBL" id="GBG83118.1"/>
    </source>
</evidence>
<dbReference type="Gramene" id="GBG83118">
    <property type="protein sequence ID" value="GBG83118"/>
    <property type="gene ID" value="CBR_g36736"/>
</dbReference>
<feature type="compositionally biased region" description="Basic and acidic residues" evidence="1">
    <location>
        <begin position="110"/>
        <end position="135"/>
    </location>
</feature>
<evidence type="ECO:0000256" key="1">
    <source>
        <dbReference type="SAM" id="MobiDB-lite"/>
    </source>
</evidence>
<protein>
    <submittedName>
        <fullName evidence="2">Uncharacterized protein</fullName>
    </submittedName>
</protein>
<dbReference type="Proteomes" id="UP000265515">
    <property type="component" value="Unassembled WGS sequence"/>
</dbReference>
<dbReference type="AlphaFoldDB" id="A0A388LLB7"/>
<feature type="compositionally biased region" description="Basic and acidic residues" evidence="1">
    <location>
        <begin position="17"/>
        <end position="39"/>
    </location>
</feature>
<gene>
    <name evidence="2" type="ORF">CBR_g36736</name>
</gene>
<dbReference type="EMBL" id="BFEA01000429">
    <property type="protein sequence ID" value="GBG83118.1"/>
    <property type="molecule type" value="Genomic_DNA"/>
</dbReference>
<keyword evidence="3" id="KW-1185">Reference proteome</keyword>
<comment type="caution">
    <text evidence="2">The sequence shown here is derived from an EMBL/GenBank/DDBJ whole genome shotgun (WGS) entry which is preliminary data.</text>
</comment>
<reference evidence="2 3" key="1">
    <citation type="journal article" date="2018" name="Cell">
        <title>The Chara Genome: Secondary Complexity and Implications for Plant Terrestrialization.</title>
        <authorList>
            <person name="Nishiyama T."/>
            <person name="Sakayama H."/>
            <person name="Vries J.D."/>
            <person name="Buschmann H."/>
            <person name="Saint-Marcoux D."/>
            <person name="Ullrich K.K."/>
            <person name="Haas F.B."/>
            <person name="Vanderstraeten L."/>
            <person name="Becker D."/>
            <person name="Lang D."/>
            <person name="Vosolsobe S."/>
            <person name="Rombauts S."/>
            <person name="Wilhelmsson P.K.I."/>
            <person name="Janitza P."/>
            <person name="Kern R."/>
            <person name="Heyl A."/>
            <person name="Rumpler F."/>
            <person name="Villalobos L.I.A.C."/>
            <person name="Clay J.M."/>
            <person name="Skokan R."/>
            <person name="Toyoda A."/>
            <person name="Suzuki Y."/>
            <person name="Kagoshima H."/>
            <person name="Schijlen E."/>
            <person name="Tajeshwar N."/>
            <person name="Catarino B."/>
            <person name="Hetherington A.J."/>
            <person name="Saltykova A."/>
            <person name="Bonnot C."/>
            <person name="Breuninger H."/>
            <person name="Symeonidi A."/>
            <person name="Radhakrishnan G.V."/>
            <person name="Van Nieuwerburgh F."/>
            <person name="Deforce D."/>
            <person name="Chang C."/>
            <person name="Karol K.G."/>
            <person name="Hedrich R."/>
            <person name="Ulvskov P."/>
            <person name="Glockner G."/>
            <person name="Delwiche C.F."/>
            <person name="Petrasek J."/>
            <person name="Van de Peer Y."/>
            <person name="Friml J."/>
            <person name="Beilby M."/>
            <person name="Dolan L."/>
            <person name="Kohara Y."/>
            <person name="Sugano S."/>
            <person name="Fujiyama A."/>
            <person name="Delaux P.-M."/>
            <person name="Quint M."/>
            <person name="TheiBen G."/>
            <person name="Hagemann M."/>
            <person name="Harholt J."/>
            <person name="Dunand C."/>
            <person name="Zachgo S."/>
            <person name="Langdale J."/>
            <person name="Maumus F."/>
            <person name="Straeten D.V.D."/>
            <person name="Gould S.B."/>
            <person name="Rensing S.A."/>
        </authorList>
    </citation>
    <scope>NUCLEOTIDE SEQUENCE [LARGE SCALE GENOMIC DNA]</scope>
    <source>
        <strain evidence="2 3">S276</strain>
    </source>
</reference>
<name>A0A388LLB7_CHABU</name>
<feature type="compositionally biased region" description="Gly residues" evidence="1">
    <location>
        <begin position="93"/>
        <end position="102"/>
    </location>
</feature>
<feature type="compositionally biased region" description="Gly residues" evidence="1">
    <location>
        <begin position="138"/>
        <end position="157"/>
    </location>
</feature>
<sequence>MESTGHVGIGRRCARTGMREGGREGDRDGVDGTYRDRGRAARASHVSGSGRKGEREIGMGLMGQVGIEGTTGRRDREGGEEGHRDEEVDGDTSGWGGKVGIGGRRKGKRRDVGIEREGKRDIGMRKGGGEGDRVMGKKGVGIGREGGGQIGMGDVGI</sequence>
<feature type="region of interest" description="Disordered" evidence="1">
    <location>
        <begin position="1"/>
        <end position="157"/>
    </location>
</feature>